<keyword evidence="9" id="KW-0679">Respiratory chain</keyword>
<evidence type="ECO:0000256" key="2">
    <source>
        <dbReference type="ARBA" id="ARBA00008472"/>
    </source>
</evidence>
<dbReference type="AlphaFoldDB" id="A0A0U1XMY9"/>
<dbReference type="InterPro" id="IPR038430">
    <property type="entry name" value="NDAH_ubi_oxred_su3_sf"/>
</dbReference>
<keyword evidence="7 9" id="KW-0472">Membrane</keyword>
<proteinExistence type="inferred from homology"/>
<reference evidence="10" key="1">
    <citation type="journal article" date="2014" name="Mitochondrial DNA">
        <title>The complete mitochondrial DNA of the Pacific Geoduck clam (Panopea generosa).</title>
        <authorList>
            <person name="Bisbal-Pardo C.I."/>
            <person name="Del Rio-Portilla M.A."/>
            <person name="Rocha-Olivares A."/>
        </authorList>
    </citation>
    <scope>NUCLEOTIDE SEQUENCE</scope>
</reference>
<organism evidence="10">
    <name type="scientific">Panopea generosa</name>
    <dbReference type="NCBI Taxonomy" id="1049056"/>
    <lineage>
        <taxon>Eukaryota</taxon>
        <taxon>Metazoa</taxon>
        <taxon>Spiralia</taxon>
        <taxon>Lophotrochozoa</taxon>
        <taxon>Mollusca</taxon>
        <taxon>Bivalvia</taxon>
        <taxon>Autobranchia</taxon>
        <taxon>Heteroconchia</taxon>
        <taxon>Euheterodonta</taxon>
        <taxon>Imparidentia</taxon>
        <taxon>Adapedonta</taxon>
        <taxon>Hiatelloidea</taxon>
        <taxon>Hiatellidae</taxon>
        <taxon>Panopea</taxon>
    </lineage>
</organism>
<geneLocation type="mitochondrion" evidence="10"/>
<keyword evidence="5 9" id="KW-0812">Transmembrane</keyword>
<evidence type="ECO:0000256" key="4">
    <source>
        <dbReference type="ARBA" id="ARBA00022448"/>
    </source>
</evidence>
<dbReference type="GO" id="GO:0031966">
    <property type="term" value="C:mitochondrial membrane"/>
    <property type="evidence" value="ECO:0007669"/>
    <property type="project" value="UniProtKB-SubCell"/>
</dbReference>
<keyword evidence="9" id="KW-0249">Electron transport</keyword>
<comment type="similarity">
    <text evidence="2 9">Belongs to the complex I subunit 3 family.</text>
</comment>
<dbReference type="PANTHER" id="PTHR11058:SF9">
    <property type="entry name" value="NADH-UBIQUINONE OXIDOREDUCTASE CHAIN 3"/>
    <property type="match status" value="1"/>
</dbReference>
<evidence type="ECO:0000256" key="9">
    <source>
        <dbReference type="RuleBase" id="RU003640"/>
    </source>
</evidence>
<dbReference type="EMBL" id="KM580067">
    <property type="protein sequence ID" value="AIU56051.1"/>
    <property type="molecule type" value="Genomic_DNA"/>
</dbReference>
<keyword evidence="9" id="KW-0830">Ubiquinone</keyword>
<feature type="transmembrane region" description="Helical" evidence="9">
    <location>
        <begin position="60"/>
        <end position="82"/>
    </location>
</feature>
<evidence type="ECO:0000313" key="10">
    <source>
        <dbReference type="EMBL" id="AIU56051.1"/>
    </source>
</evidence>
<evidence type="ECO:0000256" key="1">
    <source>
        <dbReference type="ARBA" id="ARBA00004370"/>
    </source>
</evidence>
<keyword evidence="9" id="KW-0520">NAD</keyword>
<keyword evidence="6 9" id="KW-1133">Transmembrane helix</keyword>
<dbReference type="PANTHER" id="PTHR11058">
    <property type="entry name" value="NADH-UBIQUINONE OXIDOREDUCTASE CHAIN 3"/>
    <property type="match status" value="1"/>
</dbReference>
<dbReference type="GO" id="GO:0030964">
    <property type="term" value="C:NADH dehydrogenase complex"/>
    <property type="evidence" value="ECO:0007669"/>
    <property type="project" value="TreeGrafter"/>
</dbReference>
<comment type="catalytic activity">
    <reaction evidence="8 9">
        <text>a ubiquinone + NADH + 5 H(+)(in) = a ubiquinol + NAD(+) + 4 H(+)(out)</text>
        <dbReference type="Rhea" id="RHEA:29091"/>
        <dbReference type="Rhea" id="RHEA-COMP:9565"/>
        <dbReference type="Rhea" id="RHEA-COMP:9566"/>
        <dbReference type="ChEBI" id="CHEBI:15378"/>
        <dbReference type="ChEBI" id="CHEBI:16389"/>
        <dbReference type="ChEBI" id="CHEBI:17976"/>
        <dbReference type="ChEBI" id="CHEBI:57540"/>
        <dbReference type="ChEBI" id="CHEBI:57945"/>
        <dbReference type="EC" id="7.1.1.2"/>
    </reaction>
</comment>
<dbReference type="InterPro" id="IPR000440">
    <property type="entry name" value="NADH_UbQ/plastoQ_OxRdtase_su3"/>
</dbReference>
<keyword evidence="4 9" id="KW-0813">Transport</keyword>
<feature type="transmembrane region" description="Helical" evidence="9">
    <location>
        <begin position="88"/>
        <end position="108"/>
    </location>
</feature>
<sequence length="121" mass="13340">MSFVYSGVVYIMAVVVLGVVLTMLSLVISKKVQLNREKLSAFECGFDPLSSSRLTFSLRFFLLAVVFLIFDVELILIAPYVYSVYSSVSASFVGLGALFMLVLLLGLMHELNEGSLEWAKG</sequence>
<comment type="subcellular location">
    <subcellularLocation>
        <location evidence="1">Membrane</location>
    </subcellularLocation>
    <subcellularLocation>
        <location evidence="9">Mitochondrion membrane</location>
        <topology evidence="9">Multi-pass membrane protein</topology>
    </subcellularLocation>
</comment>
<evidence type="ECO:0000256" key="7">
    <source>
        <dbReference type="ARBA" id="ARBA00023136"/>
    </source>
</evidence>
<evidence type="ECO:0000256" key="3">
    <source>
        <dbReference type="ARBA" id="ARBA00021007"/>
    </source>
</evidence>
<dbReference type="Gene3D" id="1.20.58.1610">
    <property type="entry name" value="NADH:ubiquinone/plastoquinone oxidoreductase, chain 3"/>
    <property type="match status" value="1"/>
</dbReference>
<evidence type="ECO:0000256" key="6">
    <source>
        <dbReference type="ARBA" id="ARBA00022989"/>
    </source>
</evidence>
<dbReference type="GO" id="GO:0008137">
    <property type="term" value="F:NADH dehydrogenase (ubiquinone) activity"/>
    <property type="evidence" value="ECO:0007669"/>
    <property type="project" value="UniProtKB-UniRule"/>
</dbReference>
<name>A0A0U1XMY9_9BIVA</name>
<evidence type="ECO:0000256" key="8">
    <source>
        <dbReference type="ARBA" id="ARBA00049551"/>
    </source>
</evidence>
<dbReference type="EC" id="7.1.1.2" evidence="9"/>
<keyword evidence="9" id="KW-1278">Translocase</keyword>
<gene>
    <name evidence="10" type="primary">nad3</name>
</gene>
<accession>A0A0U1XMY9</accession>
<dbReference type="Pfam" id="PF00507">
    <property type="entry name" value="Oxidored_q4"/>
    <property type="match status" value="1"/>
</dbReference>
<keyword evidence="9 10" id="KW-0496">Mitochondrion</keyword>
<evidence type="ECO:0000256" key="5">
    <source>
        <dbReference type="ARBA" id="ARBA00022692"/>
    </source>
</evidence>
<comment type="function">
    <text evidence="9">Core subunit of the mitochondrial membrane respiratory chain NADH dehydrogenase (Complex I) which catalyzes electron transfer from NADH through the respiratory chain, using ubiquinone as an electron acceptor. Essential for the catalytic activity of complex I.</text>
</comment>
<protein>
    <recommendedName>
        <fullName evidence="3 9">NADH-ubiquinone oxidoreductase chain 3</fullName>
        <ecNumber evidence="9">7.1.1.2</ecNumber>
    </recommendedName>
</protein>
<feature type="transmembrane region" description="Helical" evidence="9">
    <location>
        <begin position="6"/>
        <end position="28"/>
    </location>
</feature>